<keyword evidence="9" id="KW-0812">Transmembrane</keyword>
<dbReference type="RefSeq" id="XP_048263839.1">
    <property type="nucleotide sequence ID" value="XM_048407882.1"/>
</dbReference>
<evidence type="ECO:0000256" key="24">
    <source>
        <dbReference type="RuleBase" id="RU364040"/>
    </source>
</evidence>
<dbReference type="GO" id="GO:0098552">
    <property type="term" value="C:side of membrane"/>
    <property type="evidence" value="ECO:0007669"/>
    <property type="project" value="UniProtKB-KW"/>
</dbReference>
<dbReference type="InterPro" id="IPR042097">
    <property type="entry name" value="Aminopeptidase_N-like_N_sf"/>
</dbReference>
<dbReference type="EC" id="3.4.11.-" evidence="24"/>
<comment type="cofactor">
    <cofactor evidence="22 24">
        <name>Zn(2+)</name>
        <dbReference type="ChEBI" id="CHEBI:29105"/>
    </cofactor>
    <text evidence="22 24">Binds 1 zinc ion per subunit.</text>
</comment>
<evidence type="ECO:0000256" key="8">
    <source>
        <dbReference type="ARBA" id="ARBA00022670"/>
    </source>
</evidence>
<comment type="similarity">
    <text evidence="4 24">Belongs to the peptidase M1 family.</text>
</comment>
<evidence type="ECO:0000256" key="1">
    <source>
        <dbReference type="ARBA" id="ARBA00000098"/>
    </source>
</evidence>
<evidence type="ECO:0000256" key="18">
    <source>
        <dbReference type="ARBA" id="ARBA00023157"/>
    </source>
</evidence>
<feature type="active site" description="Proton acceptor" evidence="21">
    <location>
        <position position="338"/>
    </location>
</feature>
<evidence type="ECO:0000256" key="23">
    <source>
        <dbReference type="PIRSR" id="PIRSR634016-4"/>
    </source>
</evidence>
<dbReference type="SUPFAM" id="SSF55486">
    <property type="entry name" value="Metalloproteases ('zincins'), catalytic domain"/>
    <property type="match status" value="1"/>
</dbReference>
<comment type="catalytic activity">
    <reaction evidence="1">
        <text>Release of an N-terminal amino acid, Xaa-|-Yaa- from a peptide, amide or arylamide. Xaa is preferably Ala, but may be most amino acids including Pro (slow action). When a terminal hydrophobic residue is followed by a prolyl residue, the two may be released as an intact Xaa-Pro dipeptide.</text>
        <dbReference type="EC" id="3.4.11.2"/>
    </reaction>
</comment>
<dbReference type="FunFam" id="2.60.40.1730:FF:000012">
    <property type="entry name" value="Aminopeptidase N"/>
    <property type="match status" value="1"/>
</dbReference>
<evidence type="ECO:0000259" key="27">
    <source>
        <dbReference type="Pfam" id="PF11838"/>
    </source>
</evidence>
<evidence type="ECO:0000256" key="10">
    <source>
        <dbReference type="ARBA" id="ARBA00022723"/>
    </source>
</evidence>
<keyword evidence="20" id="KW-0449">Lipoprotein</keyword>
<dbReference type="GO" id="GO:0043171">
    <property type="term" value="P:peptide catabolic process"/>
    <property type="evidence" value="ECO:0007669"/>
    <property type="project" value="TreeGrafter"/>
</dbReference>
<evidence type="ECO:0000256" key="21">
    <source>
        <dbReference type="PIRSR" id="PIRSR634016-1"/>
    </source>
</evidence>
<keyword evidence="11 25" id="KW-0732">Signal</keyword>
<dbReference type="InterPro" id="IPR034016">
    <property type="entry name" value="M1_APN-typ"/>
</dbReference>
<keyword evidence="14" id="KW-0735">Signal-anchor</keyword>
<dbReference type="Pfam" id="PF17900">
    <property type="entry name" value="Peptidase_M1_N"/>
    <property type="match status" value="1"/>
</dbReference>
<dbReference type="GO" id="GO:0042277">
    <property type="term" value="F:peptide binding"/>
    <property type="evidence" value="ECO:0007669"/>
    <property type="project" value="TreeGrafter"/>
</dbReference>
<keyword evidence="17" id="KW-0472">Membrane</keyword>
<dbReference type="OrthoDB" id="8195378at2759"/>
<dbReference type="Proteomes" id="UP000835206">
    <property type="component" value="Chromosome 7"/>
</dbReference>
<evidence type="ECO:0000256" key="22">
    <source>
        <dbReference type="PIRSR" id="PIRSR634016-3"/>
    </source>
</evidence>
<evidence type="ECO:0000256" key="16">
    <source>
        <dbReference type="ARBA" id="ARBA00023049"/>
    </source>
</evidence>
<name>A0A9C6SD57_BOMTE</name>
<keyword evidence="16 24" id="KW-0482">Metalloprotease</keyword>
<dbReference type="GeneID" id="105666794"/>
<dbReference type="GO" id="GO:0070006">
    <property type="term" value="F:metalloaminopeptidase activity"/>
    <property type="evidence" value="ECO:0007669"/>
    <property type="project" value="TreeGrafter"/>
</dbReference>
<feature type="site" description="Transition state stabilizer" evidence="23">
    <location>
        <position position="424"/>
    </location>
</feature>
<evidence type="ECO:0000256" key="13">
    <source>
        <dbReference type="ARBA" id="ARBA00022833"/>
    </source>
</evidence>
<evidence type="ECO:0000256" key="12">
    <source>
        <dbReference type="ARBA" id="ARBA00022801"/>
    </source>
</evidence>
<evidence type="ECO:0000259" key="26">
    <source>
        <dbReference type="Pfam" id="PF01433"/>
    </source>
</evidence>
<dbReference type="InterPro" id="IPR024571">
    <property type="entry name" value="ERAP1-like_C_dom"/>
</dbReference>
<evidence type="ECO:0000256" key="15">
    <source>
        <dbReference type="ARBA" id="ARBA00022989"/>
    </source>
</evidence>
<keyword evidence="13 22" id="KW-0862">Zinc</keyword>
<evidence type="ECO:0000256" key="5">
    <source>
        <dbReference type="ARBA" id="ARBA00022438"/>
    </source>
</evidence>
<dbReference type="FunFam" id="1.25.50.20:FF:000001">
    <property type="entry name" value="Aminopeptidase"/>
    <property type="match status" value="1"/>
</dbReference>
<dbReference type="RefSeq" id="XP_048263840.1">
    <property type="nucleotide sequence ID" value="XM_048407883.1"/>
</dbReference>
<sequence length="931" mass="107580">MARILILFLINLIFTNLLLGDVISSQVDEPSYKLPVEAKPNFYELDLTVNLNSNLSETDFKFTGEVKIYIVAEIQDAQSITLNMKNLTVKNITLHDLNKAAIKVNSFTSDEVHEFLIITLDDKLKKGNQYLLTVSYSGVVNDQLTGFYRIRSADKNGNLIYVAATHFEPTGARLAFPCWDEPAFKARFNISITHPKSYHAISNMPPLPVEEPKVENDMATTKFKTTPRISTYLVAFIVSKYECNEDGMFRVCTKPQAVNQTHYVLEKSKELLDALNEYTAINFTHYIPKMDQVSLEDFPLGATENWGLVTYMESALLYQDGVTTTYMKQSITTIIAHEFTHQWFGNLVSPEWWTWIWLNEGFANYFQYIIIHKVLPEWRLDEVFVVDNIQGNAFIVDAGENSRPMNMDANTPEEISNLFDDIAYQKAASVIRMMSHILTENVFHEGLKEYLKQNAENVANSTNLFEHLGKNKKWDGASFGEIMDGWVNNAGYPVVNVKRNHDNELQLSQERFSFYETKNDANWWVPITYVKSSSMDFNNTSPIMWLKPGRNETIKFNKTDKWIIVNTQQAGYYRVNYEPEMWKLLSMQLNSDNYKNIHVLNRAQLIDDALNMARTNRLNYTVALTLTLYLERETDYVPWRTTFNNMQFLHNMLRTSEQYNIFMSYIRTIMKSVTSQVRYEPYQKGEEPDIVKLLRVYAMGWACRAGVHECKSYTNREFNAWLSNSSRSFDIDLKYNILCDGIRSANKEAWNYTLTEFLKTKDEVEKKSLFSLLACSQSVDLLKEYLHMSIQENAIVTFDNAVLHVVSQNAKGVSIALEVLTSEVEEIKKLNEAEDIIISSADIIASTITNKVQFTQLFMFLAKERFEPHIVQTTLLKAIGNLAWLNVHQETIENWLYTHRDYFDSSSSLTFETLLIVFSIFILDSTKNLFN</sequence>
<evidence type="ECO:0000256" key="25">
    <source>
        <dbReference type="SAM" id="SignalP"/>
    </source>
</evidence>
<proteinExistence type="inferred from homology"/>
<feature type="chain" id="PRO_5044697785" description="Aminopeptidase" evidence="25">
    <location>
        <begin position="21"/>
        <end position="931"/>
    </location>
</feature>
<feature type="binding site" evidence="22">
    <location>
        <position position="360"/>
    </location>
    <ligand>
        <name>Zn(2+)</name>
        <dbReference type="ChEBI" id="CHEBI:29105"/>
        <note>catalytic</note>
    </ligand>
</feature>
<keyword evidence="15" id="KW-1133">Transmembrane helix</keyword>
<dbReference type="Gene3D" id="1.25.50.20">
    <property type="match status" value="1"/>
</dbReference>
<dbReference type="Gene3D" id="2.60.40.1730">
    <property type="entry name" value="tricorn interacting facor f3 domain"/>
    <property type="match status" value="1"/>
</dbReference>
<dbReference type="FunFam" id="2.60.40.1910:FF:000008">
    <property type="entry name" value="Aminopeptidase"/>
    <property type="match status" value="1"/>
</dbReference>
<evidence type="ECO:0000256" key="7">
    <source>
        <dbReference type="ARBA" id="ARBA00022622"/>
    </source>
</evidence>
<dbReference type="Pfam" id="PF01433">
    <property type="entry name" value="Peptidase_M1"/>
    <property type="match status" value="1"/>
</dbReference>
<feature type="binding site" evidence="22">
    <location>
        <position position="341"/>
    </location>
    <ligand>
        <name>Zn(2+)</name>
        <dbReference type="ChEBI" id="CHEBI:29105"/>
        <note>catalytic</note>
    </ligand>
</feature>
<dbReference type="PRINTS" id="PR00756">
    <property type="entry name" value="ALADIPTASE"/>
</dbReference>
<keyword evidence="5 24" id="KW-0031">Aminopeptidase</keyword>
<dbReference type="InterPro" id="IPR027268">
    <property type="entry name" value="Peptidase_M4/M1_CTD_sf"/>
</dbReference>
<dbReference type="GO" id="GO:0008270">
    <property type="term" value="F:zinc ion binding"/>
    <property type="evidence" value="ECO:0007669"/>
    <property type="project" value="UniProtKB-UniRule"/>
</dbReference>
<evidence type="ECO:0000256" key="4">
    <source>
        <dbReference type="ARBA" id="ARBA00010136"/>
    </source>
</evidence>
<evidence type="ECO:0000256" key="11">
    <source>
        <dbReference type="ARBA" id="ARBA00022729"/>
    </source>
</evidence>
<dbReference type="AlphaFoldDB" id="A0A9C6SD57"/>
<protein>
    <recommendedName>
        <fullName evidence="24">Aminopeptidase</fullName>
        <ecNumber evidence="24">3.4.11.-</ecNumber>
    </recommendedName>
</protein>
<dbReference type="InterPro" id="IPR045357">
    <property type="entry name" value="Aminopeptidase_N-like_N"/>
</dbReference>
<keyword evidence="10 22" id="KW-0479">Metal-binding</keyword>
<evidence type="ECO:0000313" key="31">
    <source>
        <dbReference type="RefSeq" id="XP_048263840.1"/>
    </source>
</evidence>
<evidence type="ECO:0000256" key="2">
    <source>
        <dbReference type="ARBA" id="ARBA00004606"/>
    </source>
</evidence>
<evidence type="ECO:0000256" key="14">
    <source>
        <dbReference type="ARBA" id="ARBA00022968"/>
    </source>
</evidence>
<keyword evidence="6" id="KW-1003">Cell membrane</keyword>
<dbReference type="Pfam" id="PF11838">
    <property type="entry name" value="ERAP1_C"/>
    <property type="match status" value="1"/>
</dbReference>
<dbReference type="InterPro" id="IPR001930">
    <property type="entry name" value="Peptidase_M1"/>
</dbReference>
<comment type="subcellular location">
    <subcellularLocation>
        <location evidence="3">Cell membrane</location>
        <topology evidence="3">Lipid-anchor</topology>
        <topology evidence="3">GPI-anchor</topology>
    </subcellularLocation>
    <subcellularLocation>
        <location evidence="2">Membrane</location>
        <topology evidence="2">Single-pass type II membrane protein</topology>
    </subcellularLocation>
</comment>
<keyword evidence="19" id="KW-0325">Glycoprotein</keyword>
<gene>
    <name evidence="30 31 32" type="primary">LOC105666794</name>
</gene>
<dbReference type="GO" id="GO:0005886">
    <property type="term" value="C:plasma membrane"/>
    <property type="evidence" value="ECO:0007669"/>
    <property type="project" value="UniProtKB-SubCell"/>
</dbReference>
<feature type="binding site" evidence="22">
    <location>
        <position position="337"/>
    </location>
    <ligand>
        <name>Zn(2+)</name>
        <dbReference type="ChEBI" id="CHEBI:29105"/>
        <note>catalytic</note>
    </ligand>
</feature>
<feature type="signal peptide" evidence="25">
    <location>
        <begin position="1"/>
        <end position="20"/>
    </location>
</feature>
<dbReference type="GO" id="GO:0016285">
    <property type="term" value="F:alanyl aminopeptidase activity"/>
    <property type="evidence" value="ECO:0007669"/>
    <property type="project" value="UniProtKB-EC"/>
</dbReference>
<evidence type="ECO:0000256" key="17">
    <source>
        <dbReference type="ARBA" id="ARBA00023136"/>
    </source>
</evidence>
<keyword evidence="7" id="KW-0336">GPI-anchor</keyword>
<evidence type="ECO:0000256" key="19">
    <source>
        <dbReference type="ARBA" id="ARBA00023180"/>
    </source>
</evidence>
<evidence type="ECO:0000313" key="32">
    <source>
        <dbReference type="RefSeq" id="XP_048263841.1"/>
    </source>
</evidence>
<dbReference type="GO" id="GO:0006508">
    <property type="term" value="P:proteolysis"/>
    <property type="evidence" value="ECO:0007669"/>
    <property type="project" value="UniProtKB-KW"/>
</dbReference>
<reference evidence="30 31" key="1">
    <citation type="submission" date="2025-04" db="UniProtKB">
        <authorList>
            <consortium name="RefSeq"/>
        </authorList>
    </citation>
    <scope>IDENTIFICATION</scope>
</reference>
<evidence type="ECO:0000256" key="6">
    <source>
        <dbReference type="ARBA" id="ARBA00022475"/>
    </source>
</evidence>
<dbReference type="InterPro" id="IPR050344">
    <property type="entry name" value="Peptidase_M1_aminopeptidases"/>
</dbReference>
<accession>A0A9C6SD57</accession>
<keyword evidence="8 24" id="KW-0645">Protease</keyword>
<keyword evidence="12 24" id="KW-0378">Hydrolase</keyword>
<keyword evidence="29" id="KW-1185">Reference proteome</keyword>
<evidence type="ECO:0000313" key="29">
    <source>
        <dbReference type="Proteomes" id="UP000835206"/>
    </source>
</evidence>
<organism evidence="29 30">
    <name type="scientific">Bombus terrestris</name>
    <name type="common">Buff-tailed bumblebee</name>
    <name type="synonym">Apis terrestris</name>
    <dbReference type="NCBI Taxonomy" id="30195"/>
    <lineage>
        <taxon>Eukaryota</taxon>
        <taxon>Metazoa</taxon>
        <taxon>Ecdysozoa</taxon>
        <taxon>Arthropoda</taxon>
        <taxon>Hexapoda</taxon>
        <taxon>Insecta</taxon>
        <taxon>Pterygota</taxon>
        <taxon>Neoptera</taxon>
        <taxon>Endopterygota</taxon>
        <taxon>Hymenoptera</taxon>
        <taxon>Apocrita</taxon>
        <taxon>Aculeata</taxon>
        <taxon>Apoidea</taxon>
        <taxon>Anthophila</taxon>
        <taxon>Apidae</taxon>
        <taxon>Bombus</taxon>
        <taxon>Bombus</taxon>
    </lineage>
</organism>
<dbReference type="RefSeq" id="XP_048263841.1">
    <property type="nucleotide sequence ID" value="XM_048407884.1"/>
</dbReference>
<dbReference type="PANTHER" id="PTHR11533:SF290">
    <property type="entry name" value="AMINOPEPTIDASE"/>
    <property type="match status" value="1"/>
</dbReference>
<dbReference type="GO" id="GO:0005615">
    <property type="term" value="C:extracellular space"/>
    <property type="evidence" value="ECO:0007669"/>
    <property type="project" value="TreeGrafter"/>
</dbReference>
<evidence type="ECO:0000256" key="20">
    <source>
        <dbReference type="ARBA" id="ARBA00023288"/>
    </source>
</evidence>
<evidence type="ECO:0000313" key="30">
    <source>
        <dbReference type="RefSeq" id="XP_048263839.1"/>
    </source>
</evidence>
<feature type="domain" description="Peptidase M1 membrane alanine aminopeptidase" evidence="26">
    <location>
        <begin position="263"/>
        <end position="486"/>
    </location>
</feature>
<evidence type="ECO:0000259" key="28">
    <source>
        <dbReference type="Pfam" id="PF17900"/>
    </source>
</evidence>
<evidence type="ECO:0000256" key="3">
    <source>
        <dbReference type="ARBA" id="ARBA00004609"/>
    </source>
</evidence>
<dbReference type="SUPFAM" id="SSF63737">
    <property type="entry name" value="Leukotriene A4 hydrolase N-terminal domain"/>
    <property type="match status" value="1"/>
</dbReference>
<dbReference type="FunFam" id="1.10.390.10:FF:000013">
    <property type="entry name" value="Aminopeptidase N"/>
    <property type="match status" value="1"/>
</dbReference>
<dbReference type="KEGG" id="bter:105666794"/>
<feature type="domain" description="ERAP1-like C-terminal" evidence="27">
    <location>
        <begin position="562"/>
        <end position="872"/>
    </location>
</feature>
<feature type="domain" description="Aminopeptidase N-like N-terminal" evidence="28">
    <location>
        <begin position="39"/>
        <end position="233"/>
    </location>
</feature>
<dbReference type="CDD" id="cd09601">
    <property type="entry name" value="M1_APN-Q_like"/>
    <property type="match status" value="1"/>
</dbReference>
<dbReference type="InterPro" id="IPR014782">
    <property type="entry name" value="Peptidase_M1_dom"/>
</dbReference>
<dbReference type="Gene3D" id="2.60.40.1910">
    <property type="match status" value="1"/>
</dbReference>
<dbReference type="GO" id="GO:0005737">
    <property type="term" value="C:cytoplasm"/>
    <property type="evidence" value="ECO:0007669"/>
    <property type="project" value="TreeGrafter"/>
</dbReference>
<evidence type="ECO:0000256" key="9">
    <source>
        <dbReference type="ARBA" id="ARBA00022692"/>
    </source>
</evidence>
<keyword evidence="18" id="KW-1015">Disulfide bond</keyword>
<dbReference type="PANTHER" id="PTHR11533">
    <property type="entry name" value="PROTEASE M1 ZINC METALLOPROTEASE"/>
    <property type="match status" value="1"/>
</dbReference>
<dbReference type="Gene3D" id="1.10.390.10">
    <property type="entry name" value="Neutral Protease Domain 2"/>
    <property type="match status" value="1"/>
</dbReference>